<dbReference type="InterPro" id="IPR047218">
    <property type="entry name" value="YocR/YhdH-like"/>
</dbReference>
<feature type="transmembrane region" description="Helical" evidence="6">
    <location>
        <begin position="338"/>
        <end position="356"/>
    </location>
</feature>
<feature type="transmembrane region" description="Helical" evidence="6">
    <location>
        <begin position="409"/>
        <end position="428"/>
    </location>
</feature>
<protein>
    <submittedName>
        <fullName evidence="7">Sodium:neurotransmitter symporter</fullName>
    </submittedName>
</protein>
<dbReference type="NCBIfam" id="NF037979">
    <property type="entry name" value="Na_transp"/>
    <property type="match status" value="1"/>
</dbReference>
<feature type="transmembrane region" description="Helical" evidence="6">
    <location>
        <begin position="368"/>
        <end position="389"/>
    </location>
</feature>
<name>L9ZZX4_9EURY</name>
<keyword evidence="4 6" id="KW-1133">Transmembrane helix</keyword>
<feature type="transmembrane region" description="Helical" evidence="6">
    <location>
        <begin position="169"/>
        <end position="188"/>
    </location>
</feature>
<dbReference type="SUPFAM" id="SSF161070">
    <property type="entry name" value="SNF-like"/>
    <property type="match status" value="1"/>
</dbReference>
<dbReference type="CDD" id="cd10336">
    <property type="entry name" value="SLC6sbd_Tyt1-Like"/>
    <property type="match status" value="1"/>
</dbReference>
<evidence type="ECO:0000256" key="5">
    <source>
        <dbReference type="ARBA" id="ARBA00023136"/>
    </source>
</evidence>
<dbReference type="InterPro" id="IPR000175">
    <property type="entry name" value="Na/ntran_symport"/>
</dbReference>
<dbReference type="PANTHER" id="PTHR42948">
    <property type="entry name" value="TRANSPORTER"/>
    <property type="match status" value="1"/>
</dbReference>
<dbReference type="Pfam" id="PF00209">
    <property type="entry name" value="SNF"/>
    <property type="match status" value="2"/>
</dbReference>
<feature type="transmembrane region" description="Helical" evidence="6">
    <location>
        <begin position="300"/>
        <end position="318"/>
    </location>
</feature>
<comment type="caution">
    <text evidence="7">The sequence shown here is derived from an EMBL/GenBank/DDBJ whole genome shotgun (WGS) entry which is preliminary data.</text>
</comment>
<gene>
    <name evidence="7" type="ORF">C483_08934</name>
</gene>
<dbReference type="PROSITE" id="PS50267">
    <property type="entry name" value="NA_NEUROTRAN_SYMP_3"/>
    <property type="match status" value="1"/>
</dbReference>
<dbReference type="InterPro" id="IPR037272">
    <property type="entry name" value="SNS_sf"/>
</dbReference>
<evidence type="ECO:0000313" key="7">
    <source>
        <dbReference type="EMBL" id="ELY91904.1"/>
    </source>
</evidence>
<dbReference type="PATRIC" id="fig|1227493.4.peg.1770"/>
<feature type="transmembrane region" description="Helical" evidence="6">
    <location>
        <begin position="42"/>
        <end position="63"/>
    </location>
</feature>
<feature type="transmembrane region" description="Helical" evidence="6">
    <location>
        <begin position="248"/>
        <end position="270"/>
    </location>
</feature>
<dbReference type="AlphaFoldDB" id="L9ZZX4"/>
<evidence type="ECO:0000256" key="1">
    <source>
        <dbReference type="ARBA" id="ARBA00004141"/>
    </source>
</evidence>
<dbReference type="PRINTS" id="PR00176">
    <property type="entry name" value="NANEUSMPORT"/>
</dbReference>
<keyword evidence="2" id="KW-0813">Transport</keyword>
<feature type="transmembrane region" description="Helical" evidence="6">
    <location>
        <begin position="139"/>
        <end position="157"/>
    </location>
</feature>
<feature type="transmembrane region" description="Helical" evidence="6">
    <location>
        <begin position="12"/>
        <end position="30"/>
    </location>
</feature>
<reference evidence="7 8" key="1">
    <citation type="journal article" date="2014" name="PLoS Genet.">
        <title>Phylogenetically driven sequencing of extremely halophilic archaea reveals strategies for static and dynamic osmo-response.</title>
        <authorList>
            <person name="Becker E.A."/>
            <person name="Seitzer P.M."/>
            <person name="Tritt A."/>
            <person name="Larsen D."/>
            <person name="Krusor M."/>
            <person name="Yao A.I."/>
            <person name="Wu D."/>
            <person name="Madern D."/>
            <person name="Eisen J.A."/>
            <person name="Darling A.E."/>
            <person name="Facciotti M.T."/>
        </authorList>
    </citation>
    <scope>NUCLEOTIDE SEQUENCE [LARGE SCALE GENOMIC DNA]</scope>
    <source>
        <strain evidence="7 8">JCM 10989</strain>
    </source>
</reference>
<evidence type="ECO:0000256" key="2">
    <source>
        <dbReference type="ARBA" id="ARBA00022448"/>
    </source>
</evidence>
<comment type="subcellular location">
    <subcellularLocation>
        <location evidence="1">Membrane</location>
        <topology evidence="1">Multi-pass membrane protein</topology>
    </subcellularLocation>
</comment>
<keyword evidence="8" id="KW-1185">Reference proteome</keyword>
<accession>L9ZZX4</accession>
<feature type="transmembrane region" description="Helical" evidence="6">
    <location>
        <begin position="84"/>
        <end position="110"/>
    </location>
</feature>
<proteinExistence type="predicted"/>
<evidence type="ECO:0000256" key="4">
    <source>
        <dbReference type="ARBA" id="ARBA00022989"/>
    </source>
</evidence>
<sequence length="482" mass="51042">MARETWGTRLGFILAAVGSAVGLGNIWRFPWMTAENGGSAFLLLYVLIVLGVGVPGLMAAFVIGRRSNRNPVGAFKTLKGSRVWTALGLLCVVTAIALLSFYSVVGGWILRYFVESFTGAYFTDPGTHFETISYGLEAFVYQLVILGITAGIVMAGVRRGIEAAAKSMMIGIVLLLVGLTIWASQQPNAAAGYEFFLDFDAEYLSNNFLSVLGAAAGQALFTLSIGGGTMITYASYIDDDRSLPFDAAAIASLNLGIGILSGLLLFPLLFSFADGPTTGGAGALFVGIAGAFAQLPVGWLFGAVFFFVVLLAAITSLISMLEIPVSFLVDEFEIDRSVATGSLLGVIVVTGAFNAFSADVFTLVADQLVDLLLTIGLTGFMFYVAWVLGPDAVEEFRNGAGTIARSIAVPWRYALGTIFPTFLLFTFYSDSLRLLGYAPATELLVALTLITAISIVGLIRWSDSEGETTQPATAETDAESAD</sequence>
<keyword evidence="5 6" id="KW-0472">Membrane</keyword>
<dbReference type="RefSeq" id="WP_006652996.1">
    <property type="nucleotide sequence ID" value="NZ_AOIM01000025.1"/>
</dbReference>
<dbReference type="PANTHER" id="PTHR42948:SF1">
    <property type="entry name" value="TRANSPORTER"/>
    <property type="match status" value="1"/>
</dbReference>
<keyword evidence="3 6" id="KW-0812">Transmembrane</keyword>
<dbReference type="Proteomes" id="UP000011519">
    <property type="component" value="Unassembled WGS sequence"/>
</dbReference>
<evidence type="ECO:0000313" key="8">
    <source>
        <dbReference type="Proteomes" id="UP000011519"/>
    </source>
</evidence>
<evidence type="ECO:0000256" key="6">
    <source>
        <dbReference type="SAM" id="Phobius"/>
    </source>
</evidence>
<dbReference type="EMBL" id="AOIM01000025">
    <property type="protein sequence ID" value="ELY91904.1"/>
    <property type="molecule type" value="Genomic_DNA"/>
</dbReference>
<feature type="transmembrane region" description="Helical" evidence="6">
    <location>
        <begin position="208"/>
        <end position="236"/>
    </location>
</feature>
<dbReference type="OrthoDB" id="99721at2157"/>
<organism evidence="7 8">
    <name type="scientific">Natrialba hulunbeirensis JCM 10989</name>
    <dbReference type="NCBI Taxonomy" id="1227493"/>
    <lineage>
        <taxon>Archaea</taxon>
        <taxon>Methanobacteriati</taxon>
        <taxon>Methanobacteriota</taxon>
        <taxon>Stenosarchaea group</taxon>
        <taxon>Halobacteria</taxon>
        <taxon>Halobacteriales</taxon>
        <taxon>Natrialbaceae</taxon>
        <taxon>Natrialba</taxon>
    </lineage>
</organism>
<feature type="transmembrane region" description="Helical" evidence="6">
    <location>
        <begin position="276"/>
        <end position="293"/>
    </location>
</feature>
<dbReference type="GO" id="GO:0016020">
    <property type="term" value="C:membrane"/>
    <property type="evidence" value="ECO:0007669"/>
    <property type="project" value="UniProtKB-SubCell"/>
</dbReference>
<feature type="transmembrane region" description="Helical" evidence="6">
    <location>
        <begin position="440"/>
        <end position="461"/>
    </location>
</feature>
<evidence type="ECO:0000256" key="3">
    <source>
        <dbReference type="ARBA" id="ARBA00022692"/>
    </source>
</evidence>